<protein>
    <submittedName>
        <fullName evidence="1">Uncharacterized protein</fullName>
    </submittedName>
</protein>
<reference evidence="1 2" key="1">
    <citation type="submission" date="2016-10" db="EMBL/GenBank/DDBJ databases">
        <authorList>
            <person name="de Groot N.N."/>
        </authorList>
    </citation>
    <scope>NUCLEOTIDE SEQUENCE [LARGE SCALE GENOMIC DNA]</scope>
    <source>
        <strain evidence="1 2">DSM 25186</strain>
    </source>
</reference>
<evidence type="ECO:0000313" key="2">
    <source>
        <dbReference type="Proteomes" id="UP000198510"/>
    </source>
</evidence>
<sequence>MHYGLSTHLLLVLQKCGSTISERADRIGLSKKQISKTMRHGDGKRSRLALIAAVSLAHSKNKALRAARNYPG</sequence>
<gene>
    <name evidence="1" type="ORF">SAMN05421823_11838</name>
</gene>
<organism evidence="1 2">
    <name type="scientific">Catalinimonas alkaloidigena</name>
    <dbReference type="NCBI Taxonomy" id="1075417"/>
    <lineage>
        <taxon>Bacteria</taxon>
        <taxon>Pseudomonadati</taxon>
        <taxon>Bacteroidota</taxon>
        <taxon>Cytophagia</taxon>
        <taxon>Cytophagales</taxon>
        <taxon>Catalimonadaceae</taxon>
        <taxon>Catalinimonas</taxon>
    </lineage>
</organism>
<keyword evidence="2" id="KW-1185">Reference proteome</keyword>
<proteinExistence type="predicted"/>
<name>A0A1G9UYH7_9BACT</name>
<dbReference type="EMBL" id="FNFO01000018">
    <property type="protein sequence ID" value="SDM65051.1"/>
    <property type="molecule type" value="Genomic_DNA"/>
</dbReference>
<dbReference type="AlphaFoldDB" id="A0A1G9UYH7"/>
<dbReference type="STRING" id="1075417.SAMN05421823_11838"/>
<evidence type="ECO:0000313" key="1">
    <source>
        <dbReference type="EMBL" id="SDM65051.1"/>
    </source>
</evidence>
<accession>A0A1G9UYH7</accession>
<dbReference type="Proteomes" id="UP000198510">
    <property type="component" value="Unassembled WGS sequence"/>
</dbReference>